<dbReference type="EMBL" id="FOLO01000004">
    <property type="protein sequence ID" value="SFC07902.1"/>
    <property type="molecule type" value="Genomic_DNA"/>
</dbReference>
<organism evidence="1 2">
    <name type="scientific">Pseudoalteromonas denitrificans DSM 6059</name>
    <dbReference type="NCBI Taxonomy" id="1123010"/>
    <lineage>
        <taxon>Bacteria</taxon>
        <taxon>Pseudomonadati</taxon>
        <taxon>Pseudomonadota</taxon>
        <taxon>Gammaproteobacteria</taxon>
        <taxon>Alteromonadales</taxon>
        <taxon>Pseudoalteromonadaceae</taxon>
        <taxon>Pseudoalteromonas</taxon>
    </lineage>
</organism>
<keyword evidence="2" id="KW-1185">Reference proteome</keyword>
<dbReference type="Proteomes" id="UP000198862">
    <property type="component" value="Unassembled WGS sequence"/>
</dbReference>
<reference evidence="1 2" key="1">
    <citation type="submission" date="2016-10" db="EMBL/GenBank/DDBJ databases">
        <authorList>
            <person name="de Groot N.N."/>
        </authorList>
    </citation>
    <scope>NUCLEOTIDE SEQUENCE [LARGE SCALE GENOMIC DNA]</scope>
    <source>
        <strain evidence="1 2">DSM 6059</strain>
    </source>
</reference>
<dbReference type="RefSeq" id="WP_091980336.1">
    <property type="nucleotide sequence ID" value="NZ_FOLO01000004.1"/>
</dbReference>
<name>A0A1I1G9D1_9GAMM</name>
<proteinExistence type="predicted"/>
<sequence length="151" mass="17450">MKPQINADQGFKRREKIFIDSPLRHFIEDEILVSTSISKENFYEVLSILVAEFGSKLRKDNYVTRQKNELKVHDKVISSVILDEHCCEIPKSIILCLISSILRQEHGEDLKNTHINKMIERISQLLPSIKSTIKDQLSIIETSNINNYKVA</sequence>
<accession>A0A1I1G9D1</accession>
<dbReference type="AlphaFoldDB" id="A0A1I1G9D1"/>
<protein>
    <submittedName>
        <fullName evidence="1">Uncharacterized protein</fullName>
    </submittedName>
</protein>
<evidence type="ECO:0000313" key="2">
    <source>
        <dbReference type="Proteomes" id="UP000198862"/>
    </source>
</evidence>
<dbReference type="OrthoDB" id="6293361at2"/>
<evidence type="ECO:0000313" key="1">
    <source>
        <dbReference type="EMBL" id="SFC07902.1"/>
    </source>
</evidence>
<gene>
    <name evidence="1" type="ORF">SAMN02745724_00857</name>
</gene>